<organism evidence="1 2">
    <name type="scientific">Agrilutibacter terrestris</name>
    <dbReference type="NCBI Taxonomy" id="2865112"/>
    <lineage>
        <taxon>Bacteria</taxon>
        <taxon>Pseudomonadati</taxon>
        <taxon>Pseudomonadota</taxon>
        <taxon>Gammaproteobacteria</taxon>
        <taxon>Lysobacterales</taxon>
        <taxon>Lysobacteraceae</taxon>
        <taxon>Agrilutibacter</taxon>
    </lineage>
</organism>
<proteinExistence type="predicted"/>
<gene>
    <name evidence="1" type="ORF">H8B22_12000</name>
</gene>
<dbReference type="KEGG" id="lsx:H8B22_12000"/>
<accession>A0A7H0FVY7</accession>
<dbReference type="Proteomes" id="UP000516018">
    <property type="component" value="Chromosome"/>
</dbReference>
<keyword evidence="2" id="KW-1185">Reference proteome</keyword>
<evidence type="ECO:0000313" key="1">
    <source>
        <dbReference type="EMBL" id="QNP40203.1"/>
    </source>
</evidence>
<sequence length="272" mass="30510">MSKEKPMTSELPRFPPAKDFCLTVPLYEQFQYDDEKQNGFFSLEQFEGTLDFHCPECGQHSVFTARKNNYSTNSHYTNYIFSLLFRCSRNNSHQALFAFRAHKGILQKIGQIPSLADLALPDLRKYRKVLGPERSKELTRAIGLATHGVGVGAFVYLRRIFESLIGDAHSVASTDAGWDEDAYSRARMDERIGLLKDHLPDFLVQNRSLYGILSVGVHTLSEAECLNAFPAVRLAIELILDDLLEQHERQAKLKSAAESIAALKASGGRAEA</sequence>
<name>A0A7H0FVY7_9GAMM</name>
<dbReference type="EMBL" id="CP060820">
    <property type="protein sequence ID" value="QNP40203.1"/>
    <property type="molecule type" value="Genomic_DNA"/>
</dbReference>
<evidence type="ECO:0000313" key="2">
    <source>
        <dbReference type="Proteomes" id="UP000516018"/>
    </source>
</evidence>
<reference evidence="1 2" key="1">
    <citation type="submission" date="2020-08" db="EMBL/GenBank/DDBJ databases">
        <title>Lysobacter sp. II4 sp. nov., isolated from soil.</title>
        <authorList>
            <person name="Woo C.Y."/>
            <person name="Kim J."/>
        </authorList>
    </citation>
    <scope>NUCLEOTIDE SEQUENCE [LARGE SCALE GENOMIC DNA]</scope>
    <source>
        <strain evidence="1 2">II4</strain>
    </source>
</reference>
<protein>
    <submittedName>
        <fullName evidence="1">Short-chain dehydrogenase</fullName>
    </submittedName>
</protein>
<dbReference type="AlphaFoldDB" id="A0A7H0FVY7"/>